<dbReference type="EMBL" id="AZDI01000001">
    <property type="protein sequence ID" value="KRK46489.1"/>
    <property type="molecule type" value="Genomic_DNA"/>
</dbReference>
<dbReference type="GO" id="GO:0046872">
    <property type="term" value="F:metal ion binding"/>
    <property type="evidence" value="ECO:0007669"/>
    <property type="project" value="UniProtKB-KW"/>
</dbReference>
<evidence type="ECO:0000256" key="9">
    <source>
        <dbReference type="ARBA" id="ARBA00032380"/>
    </source>
</evidence>
<evidence type="ECO:0000256" key="7">
    <source>
        <dbReference type="ARBA" id="ARBA00022842"/>
    </source>
</evidence>
<comment type="caution">
    <text evidence="13">The sequence shown here is derived from an EMBL/GenBank/DDBJ whole genome shotgun (WGS) entry which is preliminary data.</text>
</comment>
<reference evidence="13 14" key="1">
    <citation type="journal article" date="2015" name="Genome Announc.">
        <title>Expanding the biotechnology potential of lactobacilli through comparative genomics of 213 strains and associated genera.</title>
        <authorList>
            <person name="Sun Z."/>
            <person name="Harris H.M."/>
            <person name="McCann A."/>
            <person name="Guo C."/>
            <person name="Argimon S."/>
            <person name="Zhang W."/>
            <person name="Yang X."/>
            <person name="Jeffery I.B."/>
            <person name="Cooney J.C."/>
            <person name="Kagawa T.F."/>
            <person name="Liu W."/>
            <person name="Song Y."/>
            <person name="Salvetti E."/>
            <person name="Wrobel A."/>
            <person name="Rasinkangas P."/>
            <person name="Parkhill J."/>
            <person name="Rea M.C."/>
            <person name="O'Sullivan O."/>
            <person name="Ritari J."/>
            <person name="Douillard F.P."/>
            <person name="Paul Ross R."/>
            <person name="Yang R."/>
            <person name="Briner A.E."/>
            <person name="Felis G.E."/>
            <person name="de Vos W.M."/>
            <person name="Barrangou R."/>
            <person name="Klaenhammer T.R."/>
            <person name="Caufield P.W."/>
            <person name="Cui Y."/>
            <person name="Zhang H."/>
            <person name="O'Toole P.W."/>
        </authorList>
    </citation>
    <scope>NUCLEOTIDE SEQUENCE [LARGE SCALE GENOMIC DNA]</scope>
    <source>
        <strain evidence="13 14">DSM 15638</strain>
    </source>
</reference>
<dbReference type="NCBIfam" id="NF045485">
    <property type="entry name" value="FPPsyn"/>
    <property type="match status" value="1"/>
</dbReference>
<evidence type="ECO:0000256" key="12">
    <source>
        <dbReference type="RuleBase" id="RU004466"/>
    </source>
</evidence>
<dbReference type="FunFam" id="1.10.600.10:FF:000001">
    <property type="entry name" value="Geranylgeranyl diphosphate synthase"/>
    <property type="match status" value="1"/>
</dbReference>
<evidence type="ECO:0000256" key="5">
    <source>
        <dbReference type="ARBA" id="ARBA00022679"/>
    </source>
</evidence>
<protein>
    <recommendedName>
        <fullName evidence="4">Farnesyl diphosphate synthase</fullName>
        <ecNumber evidence="3">2.5.1.10</ecNumber>
    </recommendedName>
    <alternativeName>
        <fullName evidence="10">(2E,6E)-farnesyl diphosphate synthase</fullName>
    </alternativeName>
    <alternativeName>
        <fullName evidence="9">Geranyltranstransferase</fullName>
    </alternativeName>
</protein>
<accession>A0A0R1HLR1</accession>
<dbReference type="Gene3D" id="1.10.600.10">
    <property type="entry name" value="Farnesyl Diphosphate Synthase"/>
    <property type="match status" value="1"/>
</dbReference>
<evidence type="ECO:0000256" key="11">
    <source>
        <dbReference type="ARBA" id="ARBA00049399"/>
    </source>
</evidence>
<comment type="catalytic activity">
    <reaction evidence="11">
        <text>isopentenyl diphosphate + (2E)-geranyl diphosphate = (2E,6E)-farnesyl diphosphate + diphosphate</text>
        <dbReference type="Rhea" id="RHEA:19361"/>
        <dbReference type="ChEBI" id="CHEBI:33019"/>
        <dbReference type="ChEBI" id="CHEBI:58057"/>
        <dbReference type="ChEBI" id="CHEBI:128769"/>
        <dbReference type="ChEBI" id="CHEBI:175763"/>
        <dbReference type="EC" id="2.5.1.10"/>
    </reaction>
</comment>
<dbReference type="SFLD" id="SFLDS00005">
    <property type="entry name" value="Isoprenoid_Synthase_Type_I"/>
    <property type="match status" value="1"/>
</dbReference>
<name>A0A0R1HLR1_9LACO</name>
<dbReference type="STRING" id="1423719.FC66_GL000112"/>
<dbReference type="EC" id="2.5.1.10" evidence="3"/>
<evidence type="ECO:0000256" key="6">
    <source>
        <dbReference type="ARBA" id="ARBA00022723"/>
    </source>
</evidence>
<evidence type="ECO:0000256" key="3">
    <source>
        <dbReference type="ARBA" id="ARBA00012439"/>
    </source>
</evidence>
<dbReference type="Pfam" id="PF00348">
    <property type="entry name" value="polyprenyl_synt"/>
    <property type="match status" value="1"/>
</dbReference>
<dbReference type="InterPro" id="IPR033749">
    <property type="entry name" value="Polyprenyl_synt_CS"/>
</dbReference>
<evidence type="ECO:0000256" key="1">
    <source>
        <dbReference type="ARBA" id="ARBA00001946"/>
    </source>
</evidence>
<dbReference type="CDD" id="cd00685">
    <property type="entry name" value="Trans_IPPS_HT"/>
    <property type="match status" value="1"/>
</dbReference>
<dbReference type="PANTHER" id="PTHR43281:SF1">
    <property type="entry name" value="FARNESYL DIPHOSPHATE SYNTHASE"/>
    <property type="match status" value="1"/>
</dbReference>
<dbReference type="AlphaFoldDB" id="A0A0R1HLR1"/>
<comment type="similarity">
    <text evidence="2 12">Belongs to the FPP/GGPP synthase family.</text>
</comment>
<dbReference type="PROSITE" id="PS00444">
    <property type="entry name" value="POLYPRENYL_SYNTHASE_2"/>
    <property type="match status" value="1"/>
</dbReference>
<evidence type="ECO:0000256" key="10">
    <source>
        <dbReference type="ARBA" id="ARBA00032873"/>
    </source>
</evidence>
<evidence type="ECO:0000256" key="8">
    <source>
        <dbReference type="ARBA" id="ARBA00023229"/>
    </source>
</evidence>
<evidence type="ECO:0000313" key="13">
    <source>
        <dbReference type="EMBL" id="KRK46489.1"/>
    </source>
</evidence>
<dbReference type="SFLD" id="SFLDG01017">
    <property type="entry name" value="Polyprenyl_Transferase_Like"/>
    <property type="match status" value="1"/>
</dbReference>
<dbReference type="GO" id="GO:0005737">
    <property type="term" value="C:cytoplasm"/>
    <property type="evidence" value="ECO:0007669"/>
    <property type="project" value="UniProtKB-ARBA"/>
</dbReference>
<dbReference type="GO" id="GO:0004337">
    <property type="term" value="F:(2E,6E)-farnesyl diphosphate synthase activity"/>
    <property type="evidence" value="ECO:0007669"/>
    <property type="project" value="UniProtKB-EC"/>
</dbReference>
<comment type="cofactor">
    <cofactor evidence="1">
        <name>Mg(2+)</name>
        <dbReference type="ChEBI" id="CHEBI:18420"/>
    </cofactor>
</comment>
<evidence type="ECO:0000313" key="14">
    <source>
        <dbReference type="Proteomes" id="UP000051450"/>
    </source>
</evidence>
<dbReference type="SUPFAM" id="SSF48576">
    <property type="entry name" value="Terpenoid synthases"/>
    <property type="match status" value="1"/>
</dbReference>
<keyword evidence="6" id="KW-0479">Metal-binding</keyword>
<dbReference type="InterPro" id="IPR008949">
    <property type="entry name" value="Isoprenoid_synthase_dom_sf"/>
</dbReference>
<dbReference type="InterPro" id="IPR000092">
    <property type="entry name" value="Polyprenyl_synt"/>
</dbReference>
<evidence type="ECO:0000256" key="2">
    <source>
        <dbReference type="ARBA" id="ARBA00006706"/>
    </source>
</evidence>
<dbReference type="Proteomes" id="UP000051450">
    <property type="component" value="Unassembled WGS sequence"/>
</dbReference>
<proteinExistence type="inferred from homology"/>
<gene>
    <name evidence="13" type="ORF">FC66_GL000112</name>
</gene>
<dbReference type="InterPro" id="IPR053378">
    <property type="entry name" value="Prenyl_diphosphate_synthase"/>
</dbReference>
<organism evidence="13 14">
    <name type="scientific">Dellaglioa algida DSM 15638</name>
    <dbReference type="NCBI Taxonomy" id="1423719"/>
    <lineage>
        <taxon>Bacteria</taxon>
        <taxon>Bacillati</taxon>
        <taxon>Bacillota</taxon>
        <taxon>Bacilli</taxon>
        <taxon>Lactobacillales</taxon>
        <taxon>Lactobacillaceae</taxon>
        <taxon>Dellaglioa</taxon>
    </lineage>
</organism>
<keyword evidence="5 12" id="KW-0808">Transferase</keyword>
<keyword evidence="7" id="KW-0460">Magnesium</keyword>
<dbReference type="PANTHER" id="PTHR43281">
    <property type="entry name" value="FARNESYL DIPHOSPHATE SYNTHASE"/>
    <property type="match status" value="1"/>
</dbReference>
<keyword evidence="14" id="KW-1185">Reference proteome</keyword>
<dbReference type="PATRIC" id="fig|1423719.4.peg.114"/>
<sequence>MQKMISLTTFSDEILPKFNHELVGRLRDLDTEKALKESMIYSVEAGGKRMRPLLIFVICQMFNHEIDNGVYSVAGALELIHTYSLIHDDLPAMDNDDLRRGKPTNHIVYGESMAILAGDALNTLAFEWIGRSDVVGDAQKVALMSRLAQLAGPEGMVGGQVADIEGEHQVLSLTQLKRVHKRKTGDLIEFAVYAGGILGNATTEQQAELIQYGRQFGLAFQIYDDIMDVVGTSEEMGKAVHKDNQENKNTYPGLIGLDQSYDTLRNVIDQAKVAIQNLKKTGLETGYLEELLHYFKLKN</sequence>
<dbReference type="PROSITE" id="PS00723">
    <property type="entry name" value="POLYPRENYL_SYNTHASE_1"/>
    <property type="match status" value="1"/>
</dbReference>
<dbReference type="GO" id="GO:0016114">
    <property type="term" value="P:terpenoid biosynthetic process"/>
    <property type="evidence" value="ECO:0007669"/>
    <property type="project" value="UniProtKB-ARBA"/>
</dbReference>
<evidence type="ECO:0000256" key="4">
    <source>
        <dbReference type="ARBA" id="ARBA00015100"/>
    </source>
</evidence>
<keyword evidence="8" id="KW-0414">Isoprene biosynthesis</keyword>